<accession>D8QAP3</accession>
<feature type="region of interest" description="Disordered" evidence="1">
    <location>
        <begin position="682"/>
        <end position="704"/>
    </location>
</feature>
<dbReference type="Proteomes" id="UP000007431">
    <property type="component" value="Unassembled WGS sequence"/>
</dbReference>
<name>D8QAP3_SCHCM</name>
<feature type="region of interest" description="Disordered" evidence="1">
    <location>
        <begin position="1"/>
        <end position="96"/>
    </location>
</feature>
<keyword evidence="3" id="KW-1185">Reference proteome</keyword>
<feature type="compositionally biased region" description="Basic and acidic residues" evidence="1">
    <location>
        <begin position="18"/>
        <end position="27"/>
    </location>
</feature>
<organism evidence="3">
    <name type="scientific">Schizophyllum commune (strain H4-8 / FGSC 9210)</name>
    <name type="common">Split gill fungus</name>
    <dbReference type="NCBI Taxonomy" id="578458"/>
    <lineage>
        <taxon>Eukaryota</taxon>
        <taxon>Fungi</taxon>
        <taxon>Dikarya</taxon>
        <taxon>Basidiomycota</taxon>
        <taxon>Agaricomycotina</taxon>
        <taxon>Agaricomycetes</taxon>
        <taxon>Agaricomycetidae</taxon>
        <taxon>Agaricales</taxon>
        <taxon>Schizophyllaceae</taxon>
        <taxon>Schizophyllum</taxon>
    </lineage>
</organism>
<proteinExistence type="predicted"/>
<evidence type="ECO:0000313" key="2">
    <source>
        <dbReference type="EMBL" id="EFI95439.1"/>
    </source>
</evidence>
<dbReference type="InParanoid" id="D8QAP3"/>
<gene>
    <name evidence="2" type="ORF">SCHCODRAFT_110981</name>
</gene>
<reference evidence="2 3" key="1">
    <citation type="journal article" date="2010" name="Nat. Biotechnol.">
        <title>Genome sequence of the model mushroom Schizophyllum commune.</title>
        <authorList>
            <person name="Ohm R.A."/>
            <person name="de Jong J.F."/>
            <person name="Lugones L.G."/>
            <person name="Aerts A."/>
            <person name="Kothe E."/>
            <person name="Stajich J.E."/>
            <person name="de Vries R.P."/>
            <person name="Record E."/>
            <person name="Levasseur A."/>
            <person name="Baker S.E."/>
            <person name="Bartholomew K.A."/>
            <person name="Coutinho P.M."/>
            <person name="Erdmann S."/>
            <person name="Fowler T.J."/>
            <person name="Gathman A.C."/>
            <person name="Lombard V."/>
            <person name="Henrissat B."/>
            <person name="Knabe N."/>
            <person name="Kuees U."/>
            <person name="Lilly W.W."/>
            <person name="Lindquist E."/>
            <person name="Lucas S."/>
            <person name="Magnuson J.K."/>
            <person name="Piumi F."/>
            <person name="Raudaskoski M."/>
            <person name="Salamov A."/>
            <person name="Schmutz J."/>
            <person name="Schwarze F.W.M.R."/>
            <person name="vanKuyk P.A."/>
            <person name="Horton J.S."/>
            <person name="Grigoriev I.V."/>
            <person name="Woesten H.A.B."/>
        </authorList>
    </citation>
    <scope>NUCLEOTIDE SEQUENCE [LARGE SCALE GENOMIC DNA]</scope>
    <source>
        <strain evidence="3">H4-8 / FGSC 9210</strain>
    </source>
</reference>
<protein>
    <submittedName>
        <fullName evidence="2">Uncharacterized protein</fullName>
    </submittedName>
</protein>
<evidence type="ECO:0000256" key="1">
    <source>
        <dbReference type="SAM" id="MobiDB-lite"/>
    </source>
</evidence>
<feature type="region of interest" description="Disordered" evidence="1">
    <location>
        <begin position="225"/>
        <end position="260"/>
    </location>
</feature>
<feature type="compositionally biased region" description="Polar residues" evidence="1">
    <location>
        <begin position="81"/>
        <end position="92"/>
    </location>
</feature>
<feature type="non-terminal residue" evidence="2">
    <location>
        <position position="929"/>
    </location>
</feature>
<feature type="region of interest" description="Disordered" evidence="1">
    <location>
        <begin position="724"/>
        <end position="748"/>
    </location>
</feature>
<dbReference type="HOGENOM" id="CLU_314776_0_0_1"/>
<feature type="compositionally biased region" description="Polar residues" evidence="1">
    <location>
        <begin position="46"/>
        <end position="63"/>
    </location>
</feature>
<evidence type="ECO:0000313" key="3">
    <source>
        <dbReference type="Proteomes" id="UP000007431"/>
    </source>
</evidence>
<dbReference type="EMBL" id="GL377308">
    <property type="protein sequence ID" value="EFI95439.1"/>
    <property type="molecule type" value="Genomic_DNA"/>
</dbReference>
<sequence length="929" mass="99088">MATARNIPTAFPELDYGEPPRDKEPRRSRSRSLRSVANLVLGKQATKASPNETNSPASTTRWPSISALRRSQKNALPPPSEVTTTSAGNGSANAELYTRDRRSADIPRRRFSLSRPIRLSLNLARPTKRGAPEVESLISEVRVTSYIDALGVLHQGVRWLTTPQVAPSGHDEGRQDTDAYTHSHELRRRLEELEADGASTQVLAGDASSRAAGSVELSLLEGDGGEASLLESDGGEASSHEVDGGEASSLEFDGDGPSLLELDGVEPSLLELDAAPSQLEVEVSSSEVEGDIDSVHDATGPSLVEAQDSLLNIDAAVLDIDAAAPGTDAVVYAADGKPSHASAFEDDIEQVGSAKGRSTSPHVAFAEDVVEYGPGLPELVHSCYKDGDFTDVYADIDEEAYHAGEDGYPGDEDGYHGDDELLYSSDDEDFYAYPSNAIFDVSSHTPSPASADALNHISTSALAYAPTLEAPATNITAVMSLTSRPVAIPFTSRPVAIPFTSRPAAIPFTSRAPAAILPPAAPPVPDDAYETHTPQYAAFFSESPSSYDVAMDFLPLSDLEGTPVDEAGASFGESALSCESALFGESAVDGSDSEGQADLIFPDEASFPVIYETREARKEGGQAWEEGEMTLWSSELSLAPSLETPSDPVLGPLLSEERGVWRDDEATPLPPFRMDRLPWLEESDEEESPLSPMDGQDSLLSPPSLLGAELPILMADSLPLAADNEEVDGESKDSVAGGDADENADFALFPTDPRSLPYLLRLSAEYDGTPASELNGSPFPSPIPRTPFDENVLPFASLSAQEIATGHQLVRRGREGVVARRVMVERQPSQALVDTTAQAENTTQVESMAQIDPTLQIDFTASSPLDAFLPQVHTPAFAPELLDLFPPPSPHMEMSGGMQFSESRALVRRPTEGDMAVVRAESCSNSLSR</sequence>
<dbReference type="VEuPathDB" id="FungiDB:SCHCODRAFT_01181644"/>
<dbReference type="AlphaFoldDB" id="D8QAP3"/>